<dbReference type="InterPro" id="IPR011008">
    <property type="entry name" value="Dimeric_a/b-barrel"/>
</dbReference>
<organism evidence="2 3">
    <name type="scientific">Kitasatospora viridis</name>
    <dbReference type="NCBI Taxonomy" id="281105"/>
    <lineage>
        <taxon>Bacteria</taxon>
        <taxon>Bacillati</taxon>
        <taxon>Actinomycetota</taxon>
        <taxon>Actinomycetes</taxon>
        <taxon>Kitasatosporales</taxon>
        <taxon>Streptomycetaceae</taxon>
        <taxon>Kitasatospora</taxon>
    </lineage>
</organism>
<name>A0A561TSW5_9ACTN</name>
<dbReference type="PANTHER" id="PTHR37832">
    <property type="entry name" value="BLL2683 PROTEIN"/>
    <property type="match status" value="1"/>
</dbReference>
<dbReference type="OrthoDB" id="6637496at2"/>
<dbReference type="AlphaFoldDB" id="A0A561TSW5"/>
<accession>A0A561TSW5</accession>
<dbReference type="EMBL" id="VIWT01000003">
    <property type="protein sequence ID" value="TWF90209.1"/>
    <property type="molecule type" value="Genomic_DNA"/>
</dbReference>
<feature type="domain" description="Stress-response A/B barrel" evidence="1">
    <location>
        <begin position="2"/>
        <end position="95"/>
    </location>
</feature>
<dbReference type="Gene3D" id="3.30.70.100">
    <property type="match status" value="1"/>
</dbReference>
<dbReference type="Proteomes" id="UP000317940">
    <property type="component" value="Unassembled WGS sequence"/>
</dbReference>
<dbReference type="InterPro" id="IPR013097">
    <property type="entry name" value="Dabb"/>
</dbReference>
<dbReference type="PANTHER" id="PTHR37832:SF1">
    <property type="entry name" value="STRESS-RESPONSE A_B BARREL DOMAIN-CONTAINING PROTEIN"/>
    <property type="match status" value="1"/>
</dbReference>
<evidence type="ECO:0000313" key="2">
    <source>
        <dbReference type="EMBL" id="TWF90209.1"/>
    </source>
</evidence>
<evidence type="ECO:0000313" key="3">
    <source>
        <dbReference type="Proteomes" id="UP000317940"/>
    </source>
</evidence>
<dbReference type="SMART" id="SM00886">
    <property type="entry name" value="Dabb"/>
    <property type="match status" value="1"/>
</dbReference>
<sequence length="97" mass="11369">MIRHIVLFKFKDGISWEDPRAQEAERIAVKVGGEVPELREWRVGRNISTRPVAYDFAAVGLMDDEDALERYLVDEFHQKAIRLWREISDWVIADVVE</sequence>
<gene>
    <name evidence="2" type="ORF">FHX73_13253</name>
</gene>
<dbReference type="RefSeq" id="WP_145909432.1">
    <property type="nucleotide sequence ID" value="NZ_BAAAMZ010000001.1"/>
</dbReference>
<proteinExistence type="predicted"/>
<dbReference type="SUPFAM" id="SSF54909">
    <property type="entry name" value="Dimeric alpha+beta barrel"/>
    <property type="match status" value="1"/>
</dbReference>
<dbReference type="PROSITE" id="PS51502">
    <property type="entry name" value="S_R_A_B_BARREL"/>
    <property type="match status" value="1"/>
</dbReference>
<evidence type="ECO:0000259" key="1">
    <source>
        <dbReference type="PROSITE" id="PS51502"/>
    </source>
</evidence>
<comment type="caution">
    <text evidence="2">The sequence shown here is derived from an EMBL/GenBank/DDBJ whole genome shotgun (WGS) entry which is preliminary data.</text>
</comment>
<reference evidence="2 3" key="1">
    <citation type="submission" date="2019-06" db="EMBL/GenBank/DDBJ databases">
        <title>Sequencing the genomes of 1000 actinobacteria strains.</title>
        <authorList>
            <person name="Klenk H.-P."/>
        </authorList>
    </citation>
    <scope>NUCLEOTIDE SEQUENCE [LARGE SCALE GENOMIC DNA]</scope>
    <source>
        <strain evidence="2 3">DSM 44826</strain>
    </source>
</reference>
<protein>
    <submittedName>
        <fullName evidence="2">Stress responsive alpha/beta barrel protein</fullName>
    </submittedName>
</protein>
<keyword evidence="3" id="KW-1185">Reference proteome</keyword>
<dbReference type="Pfam" id="PF07876">
    <property type="entry name" value="Dabb"/>
    <property type="match status" value="1"/>
</dbReference>